<proteinExistence type="predicted"/>
<dbReference type="InterPro" id="IPR011047">
    <property type="entry name" value="Quinoprotein_ADH-like_sf"/>
</dbReference>
<reference evidence="2 3" key="1">
    <citation type="submission" date="2022-05" db="EMBL/GenBank/DDBJ databases">
        <title>Treponema leporis L2 test.</title>
        <authorList>
            <person name="Cejkova D."/>
        </authorList>
    </citation>
    <scope>NUCLEOTIDE SEQUENCE [LARGE SCALE GENOMIC DNA]</scope>
    <source>
        <strain evidence="2 3">L2</strain>
    </source>
</reference>
<organism evidence="2 3">
    <name type="scientific">Treponema paraluiscuniculi</name>
    <dbReference type="NCBI Taxonomy" id="53435"/>
    <lineage>
        <taxon>Bacteria</taxon>
        <taxon>Pseudomonadati</taxon>
        <taxon>Spirochaetota</taxon>
        <taxon>Spirochaetia</taxon>
        <taxon>Spirochaetales</taxon>
        <taxon>Treponemataceae</taxon>
        <taxon>Treponema</taxon>
    </lineage>
</organism>
<sequence>MKRHKTLHPARADSTTGVLSFARFYGKKLRPTGRVGSAQAHTQRIRRRTLEASPIRPYTKLATEATTVGKRIHTLPQRNQNQYRAERVRIPVRYRALTVFLAFCLADPCAARSGAAHAGNKDPSWSVVLAGQNVTQPVRYDSLIYTFSADRALNCVNSKGSFVWRRNCPVVGTPFLSVSDDGLVYVSEVSGRVWVFSSQGIPVREFAVLPAATRGAKRAVNAANGGLCTAPVILRDGRLLYTTAHALLCFSSTGQRLWSQKLGAKPLLPPTDAKTREFFITGPQGTVEYWSIFGEKKGALRASGSVRALTSTPRGYVVATDQGLWRVRTDTLSSTTDKTQAGKTAKQHQAPVPVRISTQRSCVALFATENMLIALFADGAVRAYDADGENELFSLTLPCTFSSAAQCRVQGDEIVLSDTARAITLSAGGALKWNISLYETPFTPLITTDGLVVSAGGWVLNAYRAETRLIDHTPIYNRDSYFHVLGSSRRAHVQEAPPSRPAAPAKRSPYDSIFSSDPFFSSAKESFRSFSPESVFSSDPFFSSPTPAKNSGKTDNAQKTHTTSPPGPYATPELLFQAVQTSLKEGNVGPREPAYARSLHALLTSPHHARARAPAVTSARRAQAATLLGALGAHEYRDALLELLKEQDYTVLEGILKGLTRCTFGPDDRALLALYRVTRAKDARAESLMRAACDALAACARSAPRTLSEKAVSELSRISTGAFPYAIRAYARTLVQSMLR</sequence>
<dbReference type="EMBL" id="CP097901">
    <property type="protein sequence ID" value="WKC72353.1"/>
    <property type="molecule type" value="Genomic_DNA"/>
</dbReference>
<feature type="region of interest" description="Disordered" evidence="1">
    <location>
        <begin position="541"/>
        <end position="571"/>
    </location>
</feature>
<dbReference type="Gene3D" id="1.25.10.10">
    <property type="entry name" value="Leucine-rich Repeat Variant"/>
    <property type="match status" value="1"/>
</dbReference>
<feature type="compositionally biased region" description="Polar residues" evidence="1">
    <location>
        <begin position="548"/>
        <end position="564"/>
    </location>
</feature>
<name>A0ABY9E7C7_9SPIR</name>
<dbReference type="InterPro" id="IPR015943">
    <property type="entry name" value="WD40/YVTN_repeat-like_dom_sf"/>
</dbReference>
<protein>
    <submittedName>
        <fullName evidence="2">Uncharacterized protein</fullName>
    </submittedName>
</protein>
<evidence type="ECO:0000313" key="3">
    <source>
        <dbReference type="Proteomes" id="UP001321460"/>
    </source>
</evidence>
<evidence type="ECO:0000313" key="2">
    <source>
        <dbReference type="EMBL" id="WKC72353.1"/>
    </source>
</evidence>
<dbReference type="SUPFAM" id="SSF50998">
    <property type="entry name" value="Quinoprotein alcohol dehydrogenase-like"/>
    <property type="match status" value="1"/>
</dbReference>
<dbReference type="Gene3D" id="2.130.10.10">
    <property type="entry name" value="YVTN repeat-like/Quinoprotein amine dehydrogenase"/>
    <property type="match status" value="1"/>
</dbReference>
<gene>
    <name evidence="2" type="ORF">TPLL2_0487</name>
</gene>
<dbReference type="InterPro" id="IPR011989">
    <property type="entry name" value="ARM-like"/>
</dbReference>
<evidence type="ECO:0000256" key="1">
    <source>
        <dbReference type="SAM" id="MobiDB-lite"/>
    </source>
</evidence>
<dbReference type="Proteomes" id="UP001321460">
    <property type="component" value="Chromosome"/>
</dbReference>
<keyword evidence="3" id="KW-1185">Reference proteome</keyword>
<accession>A0ABY9E7C7</accession>